<gene>
    <name evidence="9" type="ORF">AMJAP_1918</name>
</gene>
<evidence type="ECO:0000256" key="5">
    <source>
        <dbReference type="ARBA" id="ARBA00022989"/>
    </source>
</evidence>
<organism evidence="9 10">
    <name type="scientific">Amphritea japonica ATCC BAA-1530</name>
    <dbReference type="NCBI Taxonomy" id="1278309"/>
    <lineage>
        <taxon>Bacteria</taxon>
        <taxon>Pseudomonadati</taxon>
        <taxon>Pseudomonadota</taxon>
        <taxon>Gammaproteobacteria</taxon>
        <taxon>Oceanospirillales</taxon>
        <taxon>Oceanospirillaceae</taxon>
        <taxon>Amphritea</taxon>
    </lineage>
</organism>
<evidence type="ECO:0000313" key="10">
    <source>
        <dbReference type="Proteomes" id="UP000595663"/>
    </source>
</evidence>
<dbReference type="EMBL" id="AP014545">
    <property type="protein sequence ID" value="BBB26509.1"/>
    <property type="molecule type" value="Genomic_DNA"/>
</dbReference>
<dbReference type="PANTHER" id="PTHR30506">
    <property type="entry name" value="INNER MEMBRANE PROTEIN"/>
    <property type="match status" value="1"/>
</dbReference>
<dbReference type="InterPro" id="IPR005115">
    <property type="entry name" value="Gly_transporter"/>
</dbReference>
<evidence type="ECO:0000256" key="7">
    <source>
        <dbReference type="SAM" id="Phobius"/>
    </source>
</evidence>
<feature type="transmembrane region" description="Helical" evidence="7">
    <location>
        <begin position="156"/>
        <end position="173"/>
    </location>
</feature>
<evidence type="ECO:0000313" key="9">
    <source>
        <dbReference type="EMBL" id="BBB26509.1"/>
    </source>
</evidence>
<dbReference type="Pfam" id="PF03458">
    <property type="entry name" value="Gly_transporter"/>
    <property type="match status" value="2"/>
</dbReference>
<proteinExistence type="inferred from homology"/>
<reference evidence="9 10" key="1">
    <citation type="journal article" date="2008" name="Int. J. Syst. Evol. Microbiol.">
        <title>Amphritea japonica sp. nov. and Amphritea balenae sp. nov., isolated from the sediment adjacent to sperm whale carcasses off Kagoshima, Japan.</title>
        <authorList>
            <person name="Miyazaki M."/>
            <person name="Nogi Y."/>
            <person name="Fujiwara Y."/>
            <person name="Kawato M."/>
            <person name="Nagahama T."/>
            <person name="Kubokawa K."/>
            <person name="Horikoshi K."/>
        </authorList>
    </citation>
    <scope>NUCLEOTIDE SEQUENCE [LARGE SCALE GENOMIC DNA]</scope>
    <source>
        <strain evidence="9 10">ATCC BAA-1530</strain>
    </source>
</reference>
<feature type="domain" description="Glycine transporter" evidence="8">
    <location>
        <begin position="99"/>
        <end position="173"/>
    </location>
</feature>
<keyword evidence="10" id="KW-1185">Reference proteome</keyword>
<feature type="transmembrane region" description="Helical" evidence="7">
    <location>
        <begin position="179"/>
        <end position="202"/>
    </location>
</feature>
<evidence type="ECO:0000259" key="8">
    <source>
        <dbReference type="Pfam" id="PF03458"/>
    </source>
</evidence>
<keyword evidence="5 7" id="KW-1133">Transmembrane helix</keyword>
<feature type="transmembrane region" description="Helical" evidence="7">
    <location>
        <begin position="71"/>
        <end position="91"/>
    </location>
</feature>
<feature type="transmembrane region" description="Helical" evidence="7">
    <location>
        <begin position="37"/>
        <end position="59"/>
    </location>
</feature>
<evidence type="ECO:0000256" key="3">
    <source>
        <dbReference type="ARBA" id="ARBA00022475"/>
    </source>
</evidence>
<feature type="transmembrane region" description="Helical" evidence="7">
    <location>
        <begin position="98"/>
        <end position="118"/>
    </location>
</feature>
<sequence>MNEYIATEQLIYLFDMAGVAVFAITGALAARGKKLDILGVVVLGIVTALGGGTIRDISLNDHPLIWVEDTAYLWTAIISSVSAFILCRYLAYPRRLMLLLDALGMALFAVLGAQKAIALGMPPVIAVMMAMITGCAGGMIRDILTGQIPLILQRNGELYATCAMLGAIVYIAFSGLVDGGLLMLVSIMVALVVRLASMYTGLELPEFVMKGHKLEPKDKVNRER</sequence>
<feature type="domain" description="Glycine transporter" evidence="8">
    <location>
        <begin position="13"/>
        <end position="86"/>
    </location>
</feature>
<keyword evidence="3" id="KW-1003">Cell membrane</keyword>
<evidence type="ECO:0000256" key="4">
    <source>
        <dbReference type="ARBA" id="ARBA00022692"/>
    </source>
</evidence>
<dbReference type="GO" id="GO:0005886">
    <property type="term" value="C:plasma membrane"/>
    <property type="evidence" value="ECO:0007669"/>
    <property type="project" value="UniProtKB-SubCell"/>
</dbReference>
<evidence type="ECO:0000256" key="2">
    <source>
        <dbReference type="ARBA" id="ARBA00008193"/>
    </source>
</evidence>
<keyword evidence="6 7" id="KW-0472">Membrane</keyword>
<dbReference type="RefSeq" id="WP_019622163.1">
    <property type="nucleotide sequence ID" value="NZ_AP014545.1"/>
</dbReference>
<feature type="transmembrane region" description="Helical" evidence="7">
    <location>
        <begin position="12"/>
        <end position="30"/>
    </location>
</feature>
<evidence type="ECO:0000256" key="6">
    <source>
        <dbReference type="ARBA" id="ARBA00023136"/>
    </source>
</evidence>
<dbReference type="Proteomes" id="UP000595663">
    <property type="component" value="Chromosome"/>
</dbReference>
<dbReference type="PANTHER" id="PTHR30506:SF3">
    <property type="entry name" value="UPF0126 INNER MEMBRANE PROTEIN YADS-RELATED"/>
    <property type="match status" value="1"/>
</dbReference>
<comment type="subcellular location">
    <subcellularLocation>
        <location evidence="1">Cell membrane</location>
        <topology evidence="1">Multi-pass membrane protein</topology>
    </subcellularLocation>
</comment>
<dbReference type="AlphaFoldDB" id="A0A7R6P3S9"/>
<protein>
    <recommendedName>
        <fullName evidence="8">Glycine transporter domain-containing protein</fullName>
    </recommendedName>
</protein>
<accession>A0A7R6P3S9</accession>
<evidence type="ECO:0000256" key="1">
    <source>
        <dbReference type="ARBA" id="ARBA00004651"/>
    </source>
</evidence>
<dbReference type="KEGG" id="ajp:AMJAP_1918"/>
<feature type="transmembrane region" description="Helical" evidence="7">
    <location>
        <begin position="124"/>
        <end position="144"/>
    </location>
</feature>
<keyword evidence="4 7" id="KW-0812">Transmembrane</keyword>
<comment type="similarity">
    <text evidence="2">Belongs to the UPF0126 family.</text>
</comment>
<name>A0A7R6P3S9_9GAMM</name>